<keyword evidence="3" id="KW-1185">Reference proteome</keyword>
<evidence type="ECO:0000313" key="3">
    <source>
        <dbReference type="Proteomes" id="UP001597180"/>
    </source>
</evidence>
<reference evidence="3" key="1">
    <citation type="journal article" date="2019" name="Int. J. Syst. Evol. Microbiol.">
        <title>The Global Catalogue of Microorganisms (GCM) 10K type strain sequencing project: providing services to taxonomists for standard genome sequencing and annotation.</title>
        <authorList>
            <consortium name="The Broad Institute Genomics Platform"/>
            <consortium name="The Broad Institute Genome Sequencing Center for Infectious Disease"/>
            <person name="Wu L."/>
            <person name="Ma J."/>
        </authorList>
    </citation>
    <scope>NUCLEOTIDE SEQUENCE [LARGE SCALE GENOMIC DNA]</scope>
    <source>
        <strain evidence="3">CCUG 53270</strain>
    </source>
</reference>
<evidence type="ECO:0000313" key="2">
    <source>
        <dbReference type="EMBL" id="MFD1224285.1"/>
    </source>
</evidence>
<evidence type="ECO:0000259" key="1">
    <source>
        <dbReference type="Pfam" id="PF14319"/>
    </source>
</evidence>
<name>A0ABW3UU14_9BACL</name>
<proteinExistence type="predicted"/>
<gene>
    <name evidence="2" type="ORF">ACFQ4B_29690</name>
</gene>
<dbReference type="RefSeq" id="WP_345590577.1">
    <property type="nucleotide sequence ID" value="NZ_JBHSUK010000025.1"/>
</dbReference>
<dbReference type="Pfam" id="PF14319">
    <property type="entry name" value="Zn_Tnp_IS91"/>
    <property type="match status" value="1"/>
</dbReference>
<accession>A0ABW3UU14</accession>
<organism evidence="2 3">
    <name type="scientific">Paenibacillus vulneris</name>
    <dbReference type="NCBI Taxonomy" id="1133364"/>
    <lineage>
        <taxon>Bacteria</taxon>
        <taxon>Bacillati</taxon>
        <taxon>Bacillota</taxon>
        <taxon>Bacilli</taxon>
        <taxon>Bacillales</taxon>
        <taxon>Paenibacillaceae</taxon>
        <taxon>Paenibacillus</taxon>
    </lineage>
</organism>
<sequence length="64" mass="7633">METNVLKRIFLEHWPQFYEKNKTRIRWVIVKEIEKFLGCGNAKNGFMLLVCEGCHDTRKIPLPL</sequence>
<dbReference type="Proteomes" id="UP001597180">
    <property type="component" value="Unassembled WGS sequence"/>
</dbReference>
<dbReference type="InterPro" id="IPR026889">
    <property type="entry name" value="Zn_Tnp"/>
</dbReference>
<feature type="domain" description="Transposase zinc-binding" evidence="1">
    <location>
        <begin position="9"/>
        <end position="61"/>
    </location>
</feature>
<protein>
    <submittedName>
        <fullName evidence="2">Transposase zinc-binding domain-containing protein</fullName>
    </submittedName>
</protein>
<dbReference type="EMBL" id="JBHTLU010000043">
    <property type="protein sequence ID" value="MFD1224285.1"/>
    <property type="molecule type" value="Genomic_DNA"/>
</dbReference>
<comment type="caution">
    <text evidence="2">The sequence shown here is derived from an EMBL/GenBank/DDBJ whole genome shotgun (WGS) entry which is preliminary data.</text>
</comment>